<feature type="compositionally biased region" description="Basic and acidic residues" evidence="1">
    <location>
        <begin position="151"/>
        <end position="166"/>
    </location>
</feature>
<keyword evidence="3" id="KW-1185">Reference proteome</keyword>
<organism evidence="2 3">
    <name type="scientific">Novipirellula herctigrandis</name>
    <dbReference type="NCBI Taxonomy" id="2527986"/>
    <lineage>
        <taxon>Bacteria</taxon>
        <taxon>Pseudomonadati</taxon>
        <taxon>Planctomycetota</taxon>
        <taxon>Planctomycetia</taxon>
        <taxon>Pirellulales</taxon>
        <taxon>Pirellulaceae</taxon>
        <taxon>Novipirellula</taxon>
    </lineage>
</organism>
<dbReference type="Proteomes" id="UP000315010">
    <property type="component" value="Unassembled WGS sequence"/>
</dbReference>
<proteinExistence type="predicted"/>
<name>A0A5C5Z7P6_9BACT</name>
<protein>
    <recommendedName>
        <fullName evidence="4">Carboxypeptidase regulatory-like domain-containing protein</fullName>
    </recommendedName>
</protein>
<reference evidence="2 3" key="1">
    <citation type="submission" date="2019-02" db="EMBL/GenBank/DDBJ databases">
        <title>Deep-cultivation of Planctomycetes and their phenomic and genomic characterization uncovers novel biology.</title>
        <authorList>
            <person name="Wiegand S."/>
            <person name="Jogler M."/>
            <person name="Boedeker C."/>
            <person name="Pinto D."/>
            <person name="Vollmers J."/>
            <person name="Rivas-Marin E."/>
            <person name="Kohn T."/>
            <person name="Peeters S.H."/>
            <person name="Heuer A."/>
            <person name="Rast P."/>
            <person name="Oberbeckmann S."/>
            <person name="Bunk B."/>
            <person name="Jeske O."/>
            <person name="Meyerdierks A."/>
            <person name="Storesund J.E."/>
            <person name="Kallscheuer N."/>
            <person name="Luecker S."/>
            <person name="Lage O.M."/>
            <person name="Pohl T."/>
            <person name="Merkel B.J."/>
            <person name="Hornburger P."/>
            <person name="Mueller R.-W."/>
            <person name="Bruemmer F."/>
            <person name="Labrenz M."/>
            <person name="Spormann A.M."/>
            <person name="Op Den Camp H."/>
            <person name="Overmann J."/>
            <person name="Amann R."/>
            <person name="Jetten M.S.M."/>
            <person name="Mascher T."/>
            <person name="Medema M.H."/>
            <person name="Devos D.P."/>
            <person name="Kaster A.-K."/>
            <person name="Ovreas L."/>
            <person name="Rohde M."/>
            <person name="Galperin M.Y."/>
            <person name="Jogler C."/>
        </authorList>
    </citation>
    <scope>NUCLEOTIDE SEQUENCE [LARGE SCALE GENOMIC DNA]</scope>
    <source>
        <strain evidence="2 3">CA13</strain>
    </source>
</reference>
<evidence type="ECO:0000256" key="1">
    <source>
        <dbReference type="SAM" id="MobiDB-lite"/>
    </source>
</evidence>
<comment type="caution">
    <text evidence="2">The sequence shown here is derived from an EMBL/GenBank/DDBJ whole genome shotgun (WGS) entry which is preliminary data.</text>
</comment>
<evidence type="ECO:0000313" key="2">
    <source>
        <dbReference type="EMBL" id="TWT83258.1"/>
    </source>
</evidence>
<accession>A0A5C5Z7P6</accession>
<dbReference type="EMBL" id="SJPJ01000001">
    <property type="protein sequence ID" value="TWT83258.1"/>
    <property type="molecule type" value="Genomic_DNA"/>
</dbReference>
<evidence type="ECO:0000313" key="3">
    <source>
        <dbReference type="Proteomes" id="UP000315010"/>
    </source>
</evidence>
<feature type="region of interest" description="Disordered" evidence="1">
    <location>
        <begin position="141"/>
        <end position="166"/>
    </location>
</feature>
<dbReference type="AlphaFoldDB" id="A0A5C5Z7P6"/>
<dbReference type="RefSeq" id="WP_146400299.1">
    <property type="nucleotide sequence ID" value="NZ_SJPJ01000001.1"/>
</dbReference>
<evidence type="ECO:0008006" key="4">
    <source>
        <dbReference type="Google" id="ProtNLM"/>
    </source>
</evidence>
<dbReference type="OrthoDB" id="291697at2"/>
<gene>
    <name evidence="2" type="ORF">CA13_47230</name>
</gene>
<sequence>MHRPARSDHEDRFESLTFAFSAFLRDNGFSRYSFSRIILLPKPICIFSSLLIALAALGCGSSKEPLRHAVAGIVKVDGQNVKSGSLSFLPARGTVGPAATTVIVDGKYSFHHSNGPYQGSHRVMIGIEPAIQEAGVATTAAQAKRGSRNPKKSESKPVAEPELKRTWEIPFVVPDQTQVSKDFELSTTET</sequence>